<dbReference type="Pfam" id="PF00132">
    <property type="entry name" value="Hexapep"/>
    <property type="match status" value="1"/>
</dbReference>
<dbReference type="Gene3D" id="2.160.10.10">
    <property type="entry name" value="Hexapeptide repeat proteins"/>
    <property type="match status" value="1"/>
</dbReference>
<dbReference type="SUPFAM" id="SSF51161">
    <property type="entry name" value="Trimeric LpxA-like enzymes"/>
    <property type="match status" value="1"/>
</dbReference>
<dbReference type="EMBL" id="BCSY01000078">
    <property type="protein sequence ID" value="GAS97996.1"/>
    <property type="molecule type" value="Genomic_DNA"/>
</dbReference>
<evidence type="ECO:0000313" key="2">
    <source>
        <dbReference type="Proteomes" id="UP000069443"/>
    </source>
</evidence>
<reference evidence="2" key="1">
    <citation type="journal article" date="2016" name="Genome Announc.">
        <title>Draft Genome Sequences of Five Rapidly Growing Mycobacterium Species, M. thermoresistibile, M. fortuitum subsp. acetamidolyticum, M. canariasense, M. brisbanense, and M. novocastrense.</title>
        <authorList>
            <person name="Katahira K."/>
            <person name="Ogura Y."/>
            <person name="Gotoh Y."/>
            <person name="Hayashi T."/>
        </authorList>
    </citation>
    <scope>NUCLEOTIDE SEQUENCE [LARGE SCALE GENOMIC DNA]</scope>
    <source>
        <strain evidence="2">JCM15298</strain>
    </source>
</reference>
<dbReference type="InterPro" id="IPR050484">
    <property type="entry name" value="Transf_Hexapept/Carb_Anhydrase"/>
</dbReference>
<organism evidence="1 2">
    <name type="scientific">Mycolicibacterium canariasense</name>
    <name type="common">Mycobacterium canariasense</name>
    <dbReference type="NCBI Taxonomy" id="228230"/>
    <lineage>
        <taxon>Bacteria</taxon>
        <taxon>Bacillati</taxon>
        <taxon>Actinomycetota</taxon>
        <taxon>Actinomycetes</taxon>
        <taxon>Mycobacteriales</taxon>
        <taxon>Mycobacteriaceae</taxon>
        <taxon>Mycolicibacterium</taxon>
    </lineage>
</organism>
<dbReference type="PANTHER" id="PTHR13061">
    <property type="entry name" value="DYNACTIN SUBUNIT P25"/>
    <property type="match status" value="1"/>
</dbReference>
<comment type="caution">
    <text evidence="1">The sequence shown here is derived from an EMBL/GenBank/DDBJ whole genome shotgun (WGS) entry which is preliminary data.</text>
</comment>
<dbReference type="Proteomes" id="UP000069443">
    <property type="component" value="Unassembled WGS sequence"/>
</dbReference>
<sequence length="176" mass="18185">MTAMPEPLIIPIRGRAPQLHAESWVAPNATLIGPVTLAAHVSVWYNATLRAEFEPIEIGAGSNIQDGVTVHVDPGFPARIGSGVTVGHNAVLHGCTIEDDVLVGMGAIVLNGAVVGAGTLVAAGAVVPQGAVIPPRSLVAGVPGKVRRSLTDDEVAANRFNAQAYRGLIELHRDTD</sequence>
<dbReference type="STRING" id="228230.RMCC_4961"/>
<evidence type="ECO:0000313" key="1">
    <source>
        <dbReference type="EMBL" id="GAS97996.1"/>
    </source>
</evidence>
<reference evidence="2" key="2">
    <citation type="submission" date="2016-02" db="EMBL/GenBank/DDBJ databases">
        <title>Draft genome sequence of five rapidly growing Mycobacterium species.</title>
        <authorList>
            <person name="Katahira K."/>
            <person name="Gotou Y."/>
            <person name="Iida K."/>
            <person name="Ogura Y."/>
            <person name="Hayashi T."/>
        </authorList>
    </citation>
    <scope>NUCLEOTIDE SEQUENCE [LARGE SCALE GENOMIC DNA]</scope>
    <source>
        <strain evidence="2">JCM15298</strain>
    </source>
</reference>
<protein>
    <submittedName>
        <fullName evidence="1">Isoleucine patch superfamily enzyme, carbonic anhydrase/acetyltransferase</fullName>
    </submittedName>
</protein>
<keyword evidence="1" id="KW-0808">Transferase</keyword>
<dbReference type="AlphaFoldDB" id="A0A100WH59"/>
<name>A0A100WH59_MYCCR</name>
<dbReference type="GO" id="GO:0016740">
    <property type="term" value="F:transferase activity"/>
    <property type="evidence" value="ECO:0007669"/>
    <property type="project" value="UniProtKB-KW"/>
</dbReference>
<dbReference type="InterPro" id="IPR011004">
    <property type="entry name" value="Trimer_LpxA-like_sf"/>
</dbReference>
<proteinExistence type="predicted"/>
<dbReference type="CDD" id="cd04645">
    <property type="entry name" value="LbH_gamma_CA_like"/>
    <property type="match status" value="1"/>
</dbReference>
<dbReference type="InterPro" id="IPR047324">
    <property type="entry name" value="LbH_gamma_CA-like"/>
</dbReference>
<keyword evidence="2" id="KW-1185">Reference proteome</keyword>
<dbReference type="InterPro" id="IPR001451">
    <property type="entry name" value="Hexapep"/>
</dbReference>
<dbReference type="PANTHER" id="PTHR13061:SF29">
    <property type="entry name" value="GAMMA CARBONIC ANHYDRASE-LIKE 1, MITOCHONDRIAL-RELATED"/>
    <property type="match status" value="1"/>
</dbReference>
<gene>
    <name evidence="1" type="ORF">RMCC_4961</name>
</gene>
<accession>A0A100WH59</accession>